<dbReference type="Proteomes" id="UP000322873">
    <property type="component" value="Unassembled WGS sequence"/>
</dbReference>
<gene>
    <name evidence="2" type="ORF">EYC84_002467</name>
</gene>
<proteinExistence type="predicted"/>
<reference evidence="2 3" key="1">
    <citation type="submission" date="2019-06" db="EMBL/GenBank/DDBJ databases">
        <title>Genome Sequence of the Brown Rot Fungal Pathogen Monilinia fructicola.</title>
        <authorList>
            <person name="De Miccolis Angelini R.M."/>
            <person name="Landi L."/>
            <person name="Abate D."/>
            <person name="Pollastro S."/>
            <person name="Romanazzi G."/>
            <person name="Faretra F."/>
        </authorList>
    </citation>
    <scope>NUCLEOTIDE SEQUENCE [LARGE SCALE GENOMIC DNA]</scope>
    <source>
        <strain evidence="2 3">Mfrc123</strain>
    </source>
</reference>
<comment type="caution">
    <text evidence="2">The sequence shown here is derived from an EMBL/GenBank/DDBJ whole genome shotgun (WGS) entry which is preliminary data.</text>
</comment>
<evidence type="ECO:0000313" key="3">
    <source>
        <dbReference type="Proteomes" id="UP000322873"/>
    </source>
</evidence>
<sequence length="477" mass="53545">MHLNARESREIVLALELFWKDTWTSNSISQPGLRPSTATTKQQYNPQQTAHSTIFSTAPPRKPPPEQPSPSDWESYTLPSANRKQTETWLRLSETWDQWPGFASTWEGVRHLGKGGAGSADLFRKIGCAEDTEGMPAYVVVKQAERSDEDLLRESVLLQLFVERKTPHVLRIYRGYHEGEGVPPRNTGGMFEVGRENFRNRQKRVASRIYLEFCEKGDLERWTTEYIEKDGIVIEEKVIWDIGGFPCAIWISSRQIMADFGLSAHVPRDPQDPGWLAHVADHMTVGWGAPEQFFPQMSNRSYSTPANVFRDSCNRLLCDDEAANSDWPGHGRDNYSTSVPRGDFVLANLLEQYTYESSQPVTNYWPERGAVPRGIPGYEDSKDLLKYYPTHQSIAAAKEREERFLESFWVTAPEISAASSVAFGNPFSSGTDLDSSSSTFSFGEQSSTFQSSDSVPFKSDNNPSGSSNSGGGFIFGK</sequence>
<dbReference type="VEuPathDB" id="FungiDB:MFRU_005g02720"/>
<feature type="region of interest" description="Disordered" evidence="1">
    <location>
        <begin position="27"/>
        <end position="78"/>
    </location>
</feature>
<dbReference type="EMBL" id="VICG01000007">
    <property type="protein sequence ID" value="KAA8570137.1"/>
    <property type="molecule type" value="Genomic_DNA"/>
</dbReference>
<evidence type="ECO:0008006" key="4">
    <source>
        <dbReference type="Google" id="ProtNLM"/>
    </source>
</evidence>
<feature type="region of interest" description="Disordered" evidence="1">
    <location>
        <begin position="447"/>
        <end position="477"/>
    </location>
</feature>
<keyword evidence="3" id="KW-1185">Reference proteome</keyword>
<accession>A0A5M9JN39</accession>
<feature type="compositionally biased region" description="Polar residues" evidence="1">
    <location>
        <begin position="27"/>
        <end position="56"/>
    </location>
</feature>
<dbReference type="AlphaFoldDB" id="A0A5M9JN39"/>
<dbReference type="InterPro" id="IPR011009">
    <property type="entry name" value="Kinase-like_dom_sf"/>
</dbReference>
<dbReference type="SUPFAM" id="SSF56112">
    <property type="entry name" value="Protein kinase-like (PK-like)"/>
    <property type="match status" value="1"/>
</dbReference>
<evidence type="ECO:0000313" key="2">
    <source>
        <dbReference type="EMBL" id="KAA8570137.1"/>
    </source>
</evidence>
<evidence type="ECO:0000256" key="1">
    <source>
        <dbReference type="SAM" id="MobiDB-lite"/>
    </source>
</evidence>
<organism evidence="2 3">
    <name type="scientific">Monilinia fructicola</name>
    <name type="common">Brown rot fungus</name>
    <name type="synonym">Ciboria fructicola</name>
    <dbReference type="NCBI Taxonomy" id="38448"/>
    <lineage>
        <taxon>Eukaryota</taxon>
        <taxon>Fungi</taxon>
        <taxon>Dikarya</taxon>
        <taxon>Ascomycota</taxon>
        <taxon>Pezizomycotina</taxon>
        <taxon>Leotiomycetes</taxon>
        <taxon>Helotiales</taxon>
        <taxon>Sclerotiniaceae</taxon>
        <taxon>Monilinia</taxon>
    </lineage>
</organism>
<name>A0A5M9JN39_MONFR</name>
<feature type="compositionally biased region" description="Gly residues" evidence="1">
    <location>
        <begin position="468"/>
        <end position="477"/>
    </location>
</feature>
<protein>
    <recommendedName>
        <fullName evidence="4">Protein kinase domain-containing protein</fullName>
    </recommendedName>
</protein>